<keyword evidence="12" id="KW-0479">Metal-binding</keyword>
<feature type="binding site" evidence="12">
    <location>
        <position position="220"/>
    </location>
    <ligand>
        <name>K(+)</name>
        <dbReference type="ChEBI" id="CHEBI:29103"/>
    </ligand>
</feature>
<keyword evidence="4" id="KW-1003">Cell membrane</keyword>
<feature type="transmembrane region" description="Helical" evidence="13">
    <location>
        <begin position="236"/>
        <end position="254"/>
    </location>
</feature>
<dbReference type="Proteomes" id="UP000679220">
    <property type="component" value="Unassembled WGS sequence"/>
</dbReference>
<evidence type="ECO:0000256" key="11">
    <source>
        <dbReference type="ARBA" id="ARBA00023136"/>
    </source>
</evidence>
<keyword evidence="7 13" id="KW-0812">Transmembrane</keyword>
<keyword evidence="11 13" id="KW-0472">Membrane</keyword>
<evidence type="ECO:0000256" key="2">
    <source>
        <dbReference type="ARBA" id="ARBA00009137"/>
    </source>
</evidence>
<evidence type="ECO:0000256" key="13">
    <source>
        <dbReference type="SAM" id="Phobius"/>
    </source>
</evidence>
<feature type="transmembrane region" description="Helical" evidence="13">
    <location>
        <begin position="391"/>
        <end position="416"/>
    </location>
</feature>
<reference evidence="14" key="2">
    <citation type="submission" date="2021-04" db="EMBL/GenBank/DDBJ databases">
        <authorList>
            <person name="Zhang T."/>
            <person name="Zhang Y."/>
            <person name="Lu D."/>
            <person name="Zuo D."/>
            <person name="Du Z."/>
        </authorList>
    </citation>
    <scope>NUCLEOTIDE SEQUENCE</scope>
    <source>
        <strain evidence="14">JR1</strain>
    </source>
</reference>
<evidence type="ECO:0000256" key="9">
    <source>
        <dbReference type="ARBA" id="ARBA00022989"/>
    </source>
</evidence>
<feature type="transmembrane region" description="Helical" evidence="13">
    <location>
        <begin position="324"/>
        <end position="346"/>
    </location>
</feature>
<dbReference type="GO" id="GO:0005886">
    <property type="term" value="C:plasma membrane"/>
    <property type="evidence" value="ECO:0007669"/>
    <property type="project" value="UniProtKB-SubCell"/>
</dbReference>
<dbReference type="PANTHER" id="PTHR32024">
    <property type="entry name" value="TRK SYSTEM POTASSIUM UPTAKE PROTEIN TRKG-RELATED"/>
    <property type="match status" value="1"/>
</dbReference>
<keyword evidence="5" id="KW-0997">Cell inner membrane</keyword>
<feature type="binding site" evidence="12">
    <location>
        <position position="317"/>
    </location>
    <ligand>
        <name>K(+)</name>
        <dbReference type="ChEBI" id="CHEBI:29103"/>
    </ligand>
</feature>
<feature type="binding site" evidence="12">
    <location>
        <position position="433"/>
    </location>
    <ligand>
        <name>K(+)</name>
        <dbReference type="ChEBI" id="CHEBI:29103"/>
    </ligand>
</feature>
<dbReference type="AlphaFoldDB" id="A0A941F1X0"/>
<keyword evidence="8 12" id="KW-0630">Potassium</keyword>
<dbReference type="GO" id="GO:0015379">
    <property type="term" value="F:potassium:chloride symporter activity"/>
    <property type="evidence" value="ECO:0007669"/>
    <property type="project" value="InterPro"/>
</dbReference>
<feature type="transmembrane region" description="Helical" evidence="13">
    <location>
        <begin position="184"/>
        <end position="207"/>
    </location>
</feature>
<dbReference type="Pfam" id="PF02386">
    <property type="entry name" value="TrkH"/>
    <property type="match status" value="1"/>
</dbReference>
<name>A0A941F1X0_9BACT</name>
<dbReference type="InterPro" id="IPR003445">
    <property type="entry name" value="Cat_transpt"/>
</dbReference>
<evidence type="ECO:0000256" key="3">
    <source>
        <dbReference type="ARBA" id="ARBA00022448"/>
    </source>
</evidence>
<comment type="subcellular location">
    <subcellularLocation>
        <location evidence="1">Cell inner membrane</location>
        <topology evidence="1">Multi-pass membrane protein</topology>
    </subcellularLocation>
</comment>
<evidence type="ECO:0000256" key="12">
    <source>
        <dbReference type="PIRSR" id="PIRSR006247-1"/>
    </source>
</evidence>
<keyword evidence="6" id="KW-0633">Potassium transport</keyword>
<accession>A0A941F1X0</accession>
<evidence type="ECO:0000313" key="14">
    <source>
        <dbReference type="EMBL" id="MBR8534250.1"/>
    </source>
</evidence>
<comment type="caution">
    <text evidence="14">The sequence shown here is derived from an EMBL/GenBank/DDBJ whole genome shotgun (WGS) entry which is preliminary data.</text>
</comment>
<evidence type="ECO:0000256" key="8">
    <source>
        <dbReference type="ARBA" id="ARBA00022958"/>
    </source>
</evidence>
<feature type="transmembrane region" description="Helical" evidence="13">
    <location>
        <begin position="456"/>
        <end position="481"/>
    </location>
</feature>
<protein>
    <submittedName>
        <fullName evidence="14">TrkH family potassium uptake protein</fullName>
    </submittedName>
</protein>
<gene>
    <name evidence="14" type="ORF">KDU71_01675</name>
</gene>
<proteinExistence type="inferred from homology"/>
<organism evidence="14 15">
    <name type="scientific">Carboxylicivirga sediminis</name>
    <dbReference type="NCBI Taxonomy" id="2006564"/>
    <lineage>
        <taxon>Bacteria</taxon>
        <taxon>Pseudomonadati</taxon>
        <taxon>Bacteroidota</taxon>
        <taxon>Bacteroidia</taxon>
        <taxon>Marinilabiliales</taxon>
        <taxon>Marinilabiliaceae</taxon>
        <taxon>Carboxylicivirga</taxon>
    </lineage>
</organism>
<dbReference type="InterPro" id="IPR004772">
    <property type="entry name" value="TrkH"/>
</dbReference>
<dbReference type="PIRSF" id="PIRSF006247">
    <property type="entry name" value="TrkH"/>
    <property type="match status" value="1"/>
</dbReference>
<feature type="binding site" evidence="12">
    <location>
        <position position="111"/>
    </location>
    <ligand>
        <name>K(+)</name>
        <dbReference type="ChEBI" id="CHEBI:29103"/>
    </ligand>
</feature>
<feature type="transmembrane region" description="Helical" evidence="13">
    <location>
        <begin position="274"/>
        <end position="293"/>
    </location>
</feature>
<reference evidence="14" key="1">
    <citation type="journal article" date="2018" name="Int. J. Syst. Evol. Microbiol.">
        <title>Carboxylicivirga sediminis sp. nov., isolated from coastal sediment.</title>
        <authorList>
            <person name="Wang F.Q."/>
            <person name="Ren L.H."/>
            <person name="Zou R.J."/>
            <person name="Sun Y.Z."/>
            <person name="Liu X.J."/>
            <person name="Jiang F."/>
            <person name="Liu L.J."/>
        </authorList>
    </citation>
    <scope>NUCLEOTIDE SEQUENCE</scope>
    <source>
        <strain evidence="14">JR1</strain>
    </source>
</reference>
<evidence type="ECO:0000256" key="7">
    <source>
        <dbReference type="ARBA" id="ARBA00022692"/>
    </source>
</evidence>
<keyword evidence="15" id="KW-1185">Reference proteome</keyword>
<evidence type="ECO:0000256" key="6">
    <source>
        <dbReference type="ARBA" id="ARBA00022538"/>
    </source>
</evidence>
<dbReference type="PANTHER" id="PTHR32024:SF2">
    <property type="entry name" value="TRK SYSTEM POTASSIUM UPTAKE PROTEIN TRKG-RELATED"/>
    <property type="match status" value="1"/>
</dbReference>
<evidence type="ECO:0000256" key="4">
    <source>
        <dbReference type="ARBA" id="ARBA00022475"/>
    </source>
</evidence>
<feature type="binding site" evidence="12">
    <location>
        <position position="316"/>
    </location>
    <ligand>
        <name>K(+)</name>
        <dbReference type="ChEBI" id="CHEBI:29103"/>
    </ligand>
</feature>
<feature type="transmembrane region" description="Helical" evidence="13">
    <location>
        <begin position="71"/>
        <end position="91"/>
    </location>
</feature>
<comment type="similarity">
    <text evidence="2">Belongs to the TrkH potassium transport family.</text>
</comment>
<feature type="transmembrane region" description="Helical" evidence="13">
    <location>
        <begin position="7"/>
        <end position="32"/>
    </location>
</feature>
<feature type="binding site" evidence="12">
    <location>
        <position position="112"/>
    </location>
    <ligand>
        <name>K(+)</name>
        <dbReference type="ChEBI" id="CHEBI:29103"/>
    </ligand>
</feature>
<feature type="transmembrane region" description="Helical" evidence="13">
    <location>
        <begin position="133"/>
        <end position="163"/>
    </location>
</feature>
<keyword evidence="9 13" id="KW-1133">Transmembrane helix</keyword>
<evidence type="ECO:0000256" key="5">
    <source>
        <dbReference type="ARBA" id="ARBA00022519"/>
    </source>
</evidence>
<keyword evidence="10" id="KW-0406">Ion transport</keyword>
<evidence type="ECO:0000256" key="10">
    <source>
        <dbReference type="ARBA" id="ARBA00023065"/>
    </source>
</evidence>
<keyword evidence="3" id="KW-0813">Transport</keyword>
<evidence type="ECO:0000313" key="15">
    <source>
        <dbReference type="Proteomes" id="UP000679220"/>
    </source>
</evidence>
<dbReference type="GO" id="GO:0046872">
    <property type="term" value="F:metal ion binding"/>
    <property type="evidence" value="ECO:0007669"/>
    <property type="project" value="UniProtKB-KW"/>
</dbReference>
<feature type="transmembrane region" description="Helical" evidence="13">
    <location>
        <begin position="38"/>
        <end position="59"/>
    </location>
</feature>
<sequence length="483" mass="52707">MLNTRFIILVLGLLLVVEGVFMLLSAGVSLLYGEYDLPYHLISAAICIALGGTASALLWKAPKNIGKREGYLIVALVWVVFSFFGLLPFYLSGAIPSYTDAFFETISGFTTTGSSILNDIEALPHGLLFWRSLIQWLGGMGIIVLSLAILPVLGVGGMQMFIAEVPGPAPDKLHPRITETAKRLYGIYVLFTISEAILLVIGGMTPFDAICHSFTTMATGGYSTKQASVAYFSSPYIQYVIILFMFIAGANFTLSYSVLRGKLKKVIKDEEFQAYTGIIIGVSVLVAAVLYFTEGHALFEKAWRDGLFQVVSIITTTGYATADYLLWVPFLSIVIFLLMFTGGSAGSTGGGIKIVRIVLLMKNSFFELKRLVHPNAVIPVRYNNRAVNQGIITNVLAFIVIYMMTVGIAMIIMSIMGFDLDTALGAVATSIGNIGPGLGDVGPALNFYEVPAFGKWFLSFLMLIGRLELFTIIVLFSPYFWKE</sequence>
<dbReference type="EMBL" id="JAGTAR010000001">
    <property type="protein sequence ID" value="MBR8534250.1"/>
    <property type="molecule type" value="Genomic_DNA"/>
</dbReference>
<evidence type="ECO:0000256" key="1">
    <source>
        <dbReference type="ARBA" id="ARBA00004429"/>
    </source>
</evidence>